<evidence type="ECO:0008006" key="4">
    <source>
        <dbReference type="Google" id="ProtNLM"/>
    </source>
</evidence>
<dbReference type="Proteomes" id="UP001479933">
    <property type="component" value="Chromosome"/>
</dbReference>
<keyword evidence="3" id="KW-1185">Reference proteome</keyword>
<proteinExistence type="predicted"/>
<accession>A0ABZ2U503</accession>
<evidence type="ECO:0000313" key="3">
    <source>
        <dbReference type="Proteomes" id="UP001479933"/>
    </source>
</evidence>
<feature type="chain" id="PRO_5047511366" description="DUF5642 domain-containing protein" evidence="1">
    <location>
        <begin position="26"/>
        <end position="237"/>
    </location>
</feature>
<sequence>MTRVAGVTAAVSAALLMATACNSDGADVGGAELSATPNADPAVIASLMLGKAELPSGYQLVQVPKDQAQQFADTMGVSTRNAKITPSKCKHLSVYPADVAADQVGSTVAMKTSSILVETVAAVDGKVDEVRQRADGECSTLTIEVTEGSASGAKATTTSKVLDGPKTAADAAVVVQQSSTVELAGSTTRTAVVLGLAEVNGYLVSVQTSDTAGNSPDLAAFNAFFAKAIGRVSEKTS</sequence>
<dbReference type="RefSeq" id="WP_157086184.1">
    <property type="nucleotide sequence ID" value="NZ_CP136137.1"/>
</dbReference>
<evidence type="ECO:0000256" key="1">
    <source>
        <dbReference type="SAM" id="SignalP"/>
    </source>
</evidence>
<keyword evidence="1" id="KW-0732">Signal</keyword>
<name>A0ABZ2U503_9ACTN</name>
<feature type="signal peptide" evidence="1">
    <location>
        <begin position="1"/>
        <end position="25"/>
    </location>
</feature>
<evidence type="ECO:0000313" key="2">
    <source>
        <dbReference type="EMBL" id="WYY08790.1"/>
    </source>
</evidence>
<protein>
    <recommendedName>
        <fullName evidence="4">DUF5642 domain-containing protein</fullName>
    </recommendedName>
</protein>
<dbReference type="PROSITE" id="PS51257">
    <property type="entry name" value="PROKAR_LIPOPROTEIN"/>
    <property type="match status" value="1"/>
</dbReference>
<reference evidence="2 3" key="1">
    <citation type="journal article" date="2023" name="Virus Evol.">
        <title>Computational host range prediction-The good, the bad, and the ugly.</title>
        <authorList>
            <person name="Howell A.A."/>
            <person name="Versoza C.J."/>
            <person name="Pfeifer S.P."/>
        </authorList>
    </citation>
    <scope>NUCLEOTIDE SEQUENCE [LARGE SCALE GENOMIC DNA]</scope>
    <source>
        <strain evidence="2 3">1610/1b</strain>
    </source>
</reference>
<gene>
    <name evidence="2" type="ORF">RVF87_06970</name>
</gene>
<dbReference type="EMBL" id="CP136137">
    <property type="protein sequence ID" value="WYY08790.1"/>
    <property type="molecule type" value="Genomic_DNA"/>
</dbReference>
<organism evidence="2 3">
    <name type="scientific">Gordonia hydrophobica</name>
    <dbReference type="NCBI Taxonomy" id="40516"/>
    <lineage>
        <taxon>Bacteria</taxon>
        <taxon>Bacillati</taxon>
        <taxon>Actinomycetota</taxon>
        <taxon>Actinomycetes</taxon>
        <taxon>Mycobacteriales</taxon>
        <taxon>Gordoniaceae</taxon>
        <taxon>Gordonia</taxon>
    </lineage>
</organism>